<keyword evidence="6" id="KW-0813">Transport</keyword>
<dbReference type="GO" id="GO:0046677">
    <property type="term" value="P:response to antibiotic"/>
    <property type="evidence" value="ECO:0007669"/>
    <property type="project" value="UniProtKB-KW"/>
</dbReference>
<dbReference type="Pfam" id="PF01061">
    <property type="entry name" value="ABC2_membrane"/>
    <property type="match status" value="1"/>
</dbReference>
<dbReference type="RefSeq" id="WP_171675003.1">
    <property type="nucleotide sequence ID" value="NZ_BAAAGT010000001.1"/>
</dbReference>
<reference evidence="9 10" key="1">
    <citation type="submission" date="2020-05" db="EMBL/GenBank/DDBJ databases">
        <title>Genome sequence of Kribbella sandramycini ATCC 39419.</title>
        <authorList>
            <person name="Maclea K.S."/>
            <person name="Fair J.L."/>
        </authorList>
    </citation>
    <scope>NUCLEOTIDE SEQUENCE [LARGE SCALE GENOMIC DNA]</scope>
    <source>
        <strain evidence="9 10">ATCC 39419</strain>
    </source>
</reference>
<feature type="transmembrane region" description="Helical" evidence="6">
    <location>
        <begin position="21"/>
        <end position="42"/>
    </location>
</feature>
<evidence type="ECO:0000256" key="6">
    <source>
        <dbReference type="RuleBase" id="RU361157"/>
    </source>
</evidence>
<dbReference type="PANTHER" id="PTHR43229:SF2">
    <property type="entry name" value="NODULATION PROTEIN J"/>
    <property type="match status" value="1"/>
</dbReference>
<feature type="domain" description="ABC transmembrane type-2" evidence="7">
    <location>
        <begin position="23"/>
        <end position="252"/>
    </location>
</feature>
<feature type="transmembrane region" description="Helical" evidence="6">
    <location>
        <begin position="173"/>
        <end position="193"/>
    </location>
</feature>
<name>A0A7Y4P1W5_9ACTN</name>
<dbReference type="GO" id="GO:0140359">
    <property type="term" value="F:ABC-type transporter activity"/>
    <property type="evidence" value="ECO:0007669"/>
    <property type="project" value="InterPro"/>
</dbReference>
<keyword evidence="6" id="KW-1003">Cell membrane</keyword>
<reference evidence="8 11" key="2">
    <citation type="submission" date="2020-08" db="EMBL/GenBank/DDBJ databases">
        <title>Sequencing the genomes of 1000 actinobacteria strains.</title>
        <authorList>
            <person name="Klenk H.-P."/>
        </authorList>
    </citation>
    <scope>NUCLEOTIDE SEQUENCE [LARGE SCALE GENOMIC DNA]</scope>
    <source>
        <strain evidence="8 11">DSM 15626</strain>
    </source>
</reference>
<evidence type="ECO:0000256" key="1">
    <source>
        <dbReference type="ARBA" id="ARBA00004141"/>
    </source>
</evidence>
<dbReference type="PIRSF" id="PIRSF006648">
    <property type="entry name" value="DrrB"/>
    <property type="match status" value="1"/>
</dbReference>
<evidence type="ECO:0000256" key="2">
    <source>
        <dbReference type="ARBA" id="ARBA00022692"/>
    </source>
</evidence>
<keyword evidence="2 6" id="KW-0812">Transmembrane</keyword>
<dbReference type="GO" id="GO:0043190">
    <property type="term" value="C:ATP-binding cassette (ABC) transporter complex"/>
    <property type="evidence" value="ECO:0007669"/>
    <property type="project" value="InterPro"/>
</dbReference>
<keyword evidence="10" id="KW-1185">Reference proteome</keyword>
<feature type="transmembrane region" description="Helical" evidence="6">
    <location>
        <begin position="136"/>
        <end position="161"/>
    </location>
</feature>
<evidence type="ECO:0000259" key="7">
    <source>
        <dbReference type="PROSITE" id="PS51012"/>
    </source>
</evidence>
<dbReference type="Proteomes" id="UP000534306">
    <property type="component" value="Unassembled WGS sequence"/>
</dbReference>
<keyword evidence="3 6" id="KW-1133">Transmembrane helix</keyword>
<organism evidence="9 10">
    <name type="scientific">Kribbella sandramycini</name>
    <dbReference type="NCBI Taxonomy" id="60450"/>
    <lineage>
        <taxon>Bacteria</taxon>
        <taxon>Bacillati</taxon>
        <taxon>Actinomycetota</taxon>
        <taxon>Actinomycetes</taxon>
        <taxon>Propionibacteriales</taxon>
        <taxon>Kribbellaceae</taxon>
        <taxon>Kribbella</taxon>
    </lineage>
</organism>
<evidence type="ECO:0000313" key="8">
    <source>
        <dbReference type="EMBL" id="MBB6564832.1"/>
    </source>
</evidence>
<sequence>MNVWRDTWVVFRRALRLSVRHPMWSVLMLSQPLMYLLLFGPLLKPLTAEISQGAATNAYQVFIPGLIVQLGMFGAMFVGFGLIAEYRAGVIEADRVTPASRVALMAGRVLRDVVVLVAQSVLLLLAALPLGLRAPWAGVLLSLVIVALLGATFASLSYAVALITKSEDALAPLLNGIAMPLLLLSGILLPMQIGPTWLQRLSDISPLKHVVNGVRAMFQGDIVSSPALWGLFWVVLLTVVGLTVGARTFRKESA</sequence>
<evidence type="ECO:0000256" key="3">
    <source>
        <dbReference type="ARBA" id="ARBA00022989"/>
    </source>
</evidence>
<feature type="transmembrane region" description="Helical" evidence="6">
    <location>
        <begin position="227"/>
        <end position="249"/>
    </location>
</feature>
<dbReference type="InterPro" id="IPR051784">
    <property type="entry name" value="Nod_factor_ABC_transporter"/>
</dbReference>
<dbReference type="AlphaFoldDB" id="A0A7Y4P1W5"/>
<evidence type="ECO:0000256" key="4">
    <source>
        <dbReference type="ARBA" id="ARBA00023136"/>
    </source>
</evidence>
<keyword evidence="4 6" id="KW-0472">Membrane</keyword>
<comment type="similarity">
    <text evidence="6">Belongs to the ABC-2 integral membrane protein family.</text>
</comment>
<evidence type="ECO:0000256" key="5">
    <source>
        <dbReference type="ARBA" id="ARBA00023251"/>
    </source>
</evidence>
<comment type="caution">
    <text evidence="9">The sequence shown here is derived from an EMBL/GenBank/DDBJ whole genome shotgun (WGS) entry which is preliminary data.</text>
</comment>
<keyword evidence="5" id="KW-0046">Antibiotic resistance</keyword>
<dbReference type="InterPro" id="IPR047817">
    <property type="entry name" value="ABC2_TM_bact-type"/>
</dbReference>
<accession>A0A7Y4P1W5</accession>
<gene>
    <name evidence="8" type="ORF">HNR71_000469</name>
    <name evidence="9" type="ORF">HPO96_19990</name>
</gene>
<feature type="transmembrane region" description="Helical" evidence="6">
    <location>
        <begin position="62"/>
        <end position="88"/>
    </location>
</feature>
<dbReference type="EMBL" id="JACHKF010000001">
    <property type="protein sequence ID" value="MBB6564832.1"/>
    <property type="molecule type" value="Genomic_DNA"/>
</dbReference>
<dbReference type="Proteomes" id="UP000553957">
    <property type="component" value="Unassembled WGS sequence"/>
</dbReference>
<protein>
    <recommendedName>
        <fullName evidence="6">Transport permease protein</fullName>
    </recommendedName>
</protein>
<dbReference type="InterPro" id="IPR013525">
    <property type="entry name" value="ABC2_TM"/>
</dbReference>
<dbReference type="InterPro" id="IPR000412">
    <property type="entry name" value="ABC_2_transport"/>
</dbReference>
<evidence type="ECO:0000313" key="9">
    <source>
        <dbReference type="EMBL" id="NOL42530.1"/>
    </source>
</evidence>
<evidence type="ECO:0000313" key="11">
    <source>
        <dbReference type="Proteomes" id="UP000553957"/>
    </source>
</evidence>
<feature type="transmembrane region" description="Helical" evidence="6">
    <location>
        <begin position="109"/>
        <end position="130"/>
    </location>
</feature>
<proteinExistence type="inferred from homology"/>
<dbReference type="PROSITE" id="PS51012">
    <property type="entry name" value="ABC_TM2"/>
    <property type="match status" value="1"/>
</dbReference>
<evidence type="ECO:0000313" key="10">
    <source>
        <dbReference type="Proteomes" id="UP000534306"/>
    </source>
</evidence>
<comment type="subcellular location">
    <subcellularLocation>
        <location evidence="6">Cell membrane</location>
        <topology evidence="6">Multi-pass membrane protein</topology>
    </subcellularLocation>
    <subcellularLocation>
        <location evidence="1">Membrane</location>
        <topology evidence="1">Multi-pass membrane protein</topology>
    </subcellularLocation>
</comment>
<dbReference type="EMBL" id="JABJRC010000004">
    <property type="protein sequence ID" value="NOL42530.1"/>
    <property type="molecule type" value="Genomic_DNA"/>
</dbReference>
<dbReference type="PANTHER" id="PTHR43229">
    <property type="entry name" value="NODULATION PROTEIN J"/>
    <property type="match status" value="1"/>
</dbReference>
<dbReference type="PRINTS" id="PR00164">
    <property type="entry name" value="ABC2TRNSPORT"/>
</dbReference>